<dbReference type="OrthoDB" id="6277279at2759"/>
<organism evidence="2 3">
    <name type="scientific">Schistosoma japonicum</name>
    <name type="common">Blood fluke</name>
    <dbReference type="NCBI Taxonomy" id="6182"/>
    <lineage>
        <taxon>Eukaryota</taxon>
        <taxon>Metazoa</taxon>
        <taxon>Spiralia</taxon>
        <taxon>Lophotrochozoa</taxon>
        <taxon>Platyhelminthes</taxon>
        <taxon>Trematoda</taxon>
        <taxon>Digenea</taxon>
        <taxon>Strigeidida</taxon>
        <taxon>Schistosomatoidea</taxon>
        <taxon>Schistosomatidae</taxon>
        <taxon>Schistosoma</taxon>
    </lineage>
</organism>
<keyword evidence="2" id="KW-0830">Ubiquinone</keyword>
<evidence type="ECO:0000256" key="1">
    <source>
        <dbReference type="SAM" id="Coils"/>
    </source>
</evidence>
<sequence>CPRRLFSSITSTYDHIKHIQSLLLSREQDASDTLKLTYAFQQKLEHITACKTETQNTLKNTKHNSVQTDFLTNNEQSNQQISNSNLTDLKMLQKLNMKPDSQLLKYGLVNPRNVLNRTSKHSGCFESHKPTKSELQEALLNALCQLDRLKKYRLTQKTRIDQLQERLDHMGSELDSSVDTIRHHQTNYEAQKRRTAMEINHLRNQLAKTTVLLDQFKLFFSKANLNTTSLNQNIRVLIPSLLKSIHTNNELQDVDALSIDELKLKLHVTQNELDQLRLDMVHQREDGDREASKLRGQLAEVSSDARALRIQLNRLISQGISSSKLNGLESTNSSVFSSVNVFRPNHFLWVMFEY</sequence>
<dbReference type="AlphaFoldDB" id="A0A4Z2DJQ0"/>
<accession>A0A4Z2DJQ0</accession>
<proteinExistence type="predicted"/>
<dbReference type="GO" id="GO:0032259">
    <property type="term" value="P:methylation"/>
    <property type="evidence" value="ECO:0007669"/>
    <property type="project" value="UniProtKB-KW"/>
</dbReference>
<protein>
    <submittedName>
        <fullName evidence="2">Ubiquinone biosynthesis O-methyltransferase</fullName>
    </submittedName>
</protein>
<dbReference type="STRING" id="6182.A0A4Z2DJQ0"/>
<keyword evidence="1" id="KW-0175">Coiled coil</keyword>
<gene>
    <name evidence="2" type="ORF">EWB00_000235</name>
</gene>
<dbReference type="Proteomes" id="UP000311919">
    <property type="component" value="Unassembled WGS sequence"/>
</dbReference>
<reference evidence="2 3" key="1">
    <citation type="submission" date="2019-03" db="EMBL/GenBank/DDBJ databases">
        <title>An improved genome assembly of the fluke Schistosoma japonicum.</title>
        <authorList>
            <person name="Hu W."/>
            <person name="Luo F."/>
            <person name="Yin M."/>
            <person name="Mo X."/>
            <person name="Sun C."/>
            <person name="Wu Q."/>
            <person name="Zhu B."/>
            <person name="Xiang M."/>
            <person name="Wang J."/>
            <person name="Wang Y."/>
            <person name="Zhang T."/>
            <person name="Xu B."/>
            <person name="Zheng H."/>
            <person name="Feng Z."/>
        </authorList>
    </citation>
    <scope>NUCLEOTIDE SEQUENCE [LARGE SCALE GENOMIC DNA]</scope>
    <source>
        <strain evidence="2">HuSjv2</strain>
        <tissue evidence="2">Worms</tissue>
    </source>
</reference>
<feature type="non-terminal residue" evidence="2">
    <location>
        <position position="1"/>
    </location>
</feature>
<keyword evidence="2" id="KW-0489">Methyltransferase</keyword>
<comment type="caution">
    <text evidence="2">The sequence shown here is derived from an EMBL/GenBank/DDBJ whole genome shotgun (WGS) entry which is preliminary data.</text>
</comment>
<evidence type="ECO:0000313" key="3">
    <source>
        <dbReference type="Proteomes" id="UP000311919"/>
    </source>
</evidence>
<dbReference type="GO" id="GO:0008168">
    <property type="term" value="F:methyltransferase activity"/>
    <property type="evidence" value="ECO:0007669"/>
    <property type="project" value="UniProtKB-KW"/>
</dbReference>
<name>A0A4Z2DJQ0_SCHJA</name>
<keyword evidence="2" id="KW-0808">Transferase</keyword>
<feature type="coiled-coil region" evidence="1">
    <location>
        <begin position="259"/>
        <end position="318"/>
    </location>
</feature>
<dbReference type="EMBL" id="SKCS01000108">
    <property type="protein sequence ID" value="TNN16692.1"/>
    <property type="molecule type" value="Genomic_DNA"/>
</dbReference>
<keyword evidence="3" id="KW-1185">Reference proteome</keyword>
<evidence type="ECO:0000313" key="2">
    <source>
        <dbReference type="EMBL" id="TNN16692.1"/>
    </source>
</evidence>